<feature type="transmembrane region" description="Helical" evidence="1">
    <location>
        <begin position="72"/>
        <end position="91"/>
    </location>
</feature>
<keyword evidence="3" id="KW-1185">Reference proteome</keyword>
<proteinExistence type="predicted"/>
<keyword evidence="1" id="KW-1133">Transmembrane helix</keyword>
<dbReference type="Proteomes" id="UP000772812">
    <property type="component" value="Unassembled WGS sequence"/>
</dbReference>
<feature type="transmembrane region" description="Helical" evidence="1">
    <location>
        <begin position="42"/>
        <end position="60"/>
    </location>
</feature>
<keyword evidence="1" id="KW-0472">Membrane</keyword>
<name>A0ABS1GG26_9AQUI</name>
<gene>
    <name evidence="2" type="ORF">GWK41_02190</name>
</gene>
<reference evidence="2 3" key="1">
    <citation type="journal article" date="2021" name="Syst. Appl. Microbiol.">
        <title>Persephonella atlantica sp. nov.: How to adapt to physico-chemical gradients in high temperature hydrothermal habitats.</title>
        <authorList>
            <person name="Francois D.X."/>
            <person name="Godfroy A."/>
            <person name="Mathien C."/>
            <person name="Aube J."/>
            <person name="Cathalot C."/>
            <person name="Lesongeur F."/>
            <person name="L'Haridon S."/>
            <person name="Philippon X."/>
            <person name="Roussel E.G."/>
        </authorList>
    </citation>
    <scope>NUCLEOTIDE SEQUENCE [LARGE SCALE GENOMIC DNA]</scope>
    <source>
        <strain evidence="2 3">MO1340</strain>
    </source>
</reference>
<evidence type="ECO:0000313" key="2">
    <source>
        <dbReference type="EMBL" id="MBK3331876.1"/>
    </source>
</evidence>
<dbReference type="RefSeq" id="WP_200673277.1">
    <property type="nucleotide sequence ID" value="NZ_JAACYA010000001.1"/>
</dbReference>
<organism evidence="2 3">
    <name type="scientific">Persephonella atlantica</name>
    <dbReference type="NCBI Taxonomy" id="2699429"/>
    <lineage>
        <taxon>Bacteria</taxon>
        <taxon>Pseudomonadati</taxon>
        <taxon>Aquificota</taxon>
        <taxon>Aquificia</taxon>
        <taxon>Aquificales</taxon>
        <taxon>Hydrogenothermaceae</taxon>
        <taxon>Persephonella</taxon>
    </lineage>
</organism>
<accession>A0ABS1GG26</accession>
<keyword evidence="1" id="KW-0812">Transmembrane</keyword>
<sequence>MDEKIFNLRRYYFSFLYLSFIYVAVLIMVIGKGVKPVQITDIEGIILGSVGIVPAVIIILRKIRYIYEKSVYIKLLLLGQIPLVAGTFFSIFKSNYVYFFVEYPLFLLTYILLLPTRKAVKDERA</sequence>
<evidence type="ECO:0000313" key="3">
    <source>
        <dbReference type="Proteomes" id="UP000772812"/>
    </source>
</evidence>
<feature type="transmembrane region" description="Helical" evidence="1">
    <location>
        <begin position="97"/>
        <end position="114"/>
    </location>
</feature>
<protein>
    <submittedName>
        <fullName evidence="2">Uncharacterized protein</fullName>
    </submittedName>
</protein>
<feature type="transmembrane region" description="Helical" evidence="1">
    <location>
        <begin position="12"/>
        <end position="30"/>
    </location>
</feature>
<evidence type="ECO:0000256" key="1">
    <source>
        <dbReference type="SAM" id="Phobius"/>
    </source>
</evidence>
<dbReference type="EMBL" id="JAACYA010000001">
    <property type="protein sequence ID" value="MBK3331876.1"/>
    <property type="molecule type" value="Genomic_DNA"/>
</dbReference>
<comment type="caution">
    <text evidence="2">The sequence shown here is derived from an EMBL/GenBank/DDBJ whole genome shotgun (WGS) entry which is preliminary data.</text>
</comment>